<feature type="region of interest" description="Disordered" evidence="3">
    <location>
        <begin position="32"/>
        <end position="80"/>
    </location>
</feature>
<dbReference type="SMART" id="SM00297">
    <property type="entry name" value="BROMO"/>
    <property type="match status" value="1"/>
</dbReference>
<feature type="compositionally biased region" description="Basic and acidic residues" evidence="3">
    <location>
        <begin position="305"/>
        <end position="316"/>
    </location>
</feature>
<reference evidence="5" key="1">
    <citation type="journal article" date="2023" name="Plant J.">
        <title>The genome of the king protea, Protea cynaroides.</title>
        <authorList>
            <person name="Chang J."/>
            <person name="Duong T.A."/>
            <person name="Schoeman C."/>
            <person name="Ma X."/>
            <person name="Roodt D."/>
            <person name="Barker N."/>
            <person name="Li Z."/>
            <person name="Van de Peer Y."/>
            <person name="Mizrachi E."/>
        </authorList>
    </citation>
    <scope>NUCLEOTIDE SEQUENCE</scope>
    <source>
        <tissue evidence="5">Young leaves</tissue>
    </source>
</reference>
<dbReference type="InterPro" id="IPR052442">
    <property type="entry name" value="Env_Response_Regulator"/>
</dbReference>
<dbReference type="SUPFAM" id="SSF47370">
    <property type="entry name" value="Bromodomain"/>
    <property type="match status" value="1"/>
</dbReference>
<dbReference type="PROSITE" id="PS50014">
    <property type="entry name" value="BROMODOMAIN_2"/>
    <property type="match status" value="1"/>
</dbReference>
<dbReference type="InterPro" id="IPR036427">
    <property type="entry name" value="Bromodomain-like_sf"/>
</dbReference>
<feature type="compositionally biased region" description="Basic and acidic residues" evidence="3">
    <location>
        <begin position="418"/>
        <end position="446"/>
    </location>
</feature>
<dbReference type="Gene3D" id="1.20.920.10">
    <property type="entry name" value="Bromodomain-like"/>
    <property type="match status" value="1"/>
</dbReference>
<evidence type="ECO:0000256" key="2">
    <source>
        <dbReference type="PROSITE-ProRule" id="PRU00035"/>
    </source>
</evidence>
<keyword evidence="1 2" id="KW-0103">Bromodomain</keyword>
<name>A0A9Q0KI71_9MAGN</name>
<dbReference type="PANTHER" id="PTHR46136:SF19">
    <property type="entry name" value="TRANSCRIPTION FACTOR GTE12"/>
    <property type="match status" value="1"/>
</dbReference>
<dbReference type="InterPro" id="IPR001487">
    <property type="entry name" value="Bromodomain"/>
</dbReference>
<feature type="region of interest" description="Disordered" evidence="3">
    <location>
        <begin position="246"/>
        <end position="352"/>
    </location>
</feature>
<gene>
    <name evidence="5" type="ORF">NE237_004024</name>
</gene>
<evidence type="ECO:0000256" key="3">
    <source>
        <dbReference type="SAM" id="MobiDB-lite"/>
    </source>
</evidence>
<dbReference type="PANTHER" id="PTHR46136">
    <property type="entry name" value="TRANSCRIPTION FACTOR GTE8"/>
    <property type="match status" value="1"/>
</dbReference>
<dbReference type="Pfam" id="PF00439">
    <property type="entry name" value="Bromodomain"/>
    <property type="match status" value="1"/>
</dbReference>
<feature type="domain" description="Bromo" evidence="4">
    <location>
        <begin position="126"/>
        <end position="198"/>
    </location>
</feature>
<comment type="caution">
    <text evidence="5">The sequence shown here is derived from an EMBL/GenBank/DDBJ whole genome shotgun (WGS) entry which is preliminary data.</text>
</comment>
<sequence>MLPAEKQALKKKLKSELGHVRSATERIFEVNRGRISSESKQQSLLVGESNRGVTSSKQPRQSERDKMPKNAESCESKVKAAAMPSSCSKKRLSRMMQDVSLPEGKKIKLDSCVIEQQCSTLLKNLMNHPAGWVFSHPIDPVALNIPDYFSILSKSMDLGTIKSKLQKKLYLSTQEFAADVRLTFSNAILYIPPSNNVHVMAKQLYSAFNLRWKSLEAKWGGQSTKVNEKQKKKAPNIVRGFQRRSTLHVNPSGGRGVTKSCGHESLNKGINKGNDTTRHSGDSASFQLPMNSGAYASDIDSVRSSSRDNRAFHDGVLKQGCVTNDRKNTRMSKPDPGSEGEGAVSSVDEEDVQPMISQLTTATATVTTVAASGEGSKEDPLYDVQTSPSKALHAALLKSRFADTILKAQQWTLLNHGKKADPTKMQQQEKERLESKQREEKASRLRAEAEKKMQRQREREAARIALQKMEKTVDINENQEILKDLEMFFGYSQTNQLNNEALGGRNGNVLERLGLFMKDDYMEEEEAVLNGDVEEGEIVS</sequence>
<evidence type="ECO:0000259" key="4">
    <source>
        <dbReference type="PROSITE" id="PS50014"/>
    </source>
</evidence>
<proteinExistence type="predicted"/>
<dbReference type="AlphaFoldDB" id="A0A9Q0KI71"/>
<evidence type="ECO:0000256" key="1">
    <source>
        <dbReference type="ARBA" id="ARBA00023117"/>
    </source>
</evidence>
<dbReference type="OrthoDB" id="21449at2759"/>
<accession>A0A9Q0KI71</accession>
<dbReference type="PRINTS" id="PR00503">
    <property type="entry name" value="BROMODOMAIN"/>
</dbReference>
<dbReference type="Proteomes" id="UP001141806">
    <property type="component" value="Unassembled WGS sequence"/>
</dbReference>
<dbReference type="EMBL" id="JAMYWD010000005">
    <property type="protein sequence ID" value="KAJ4970925.1"/>
    <property type="molecule type" value="Genomic_DNA"/>
</dbReference>
<protein>
    <recommendedName>
        <fullName evidence="4">Bromo domain-containing protein</fullName>
    </recommendedName>
</protein>
<evidence type="ECO:0000313" key="6">
    <source>
        <dbReference type="Proteomes" id="UP001141806"/>
    </source>
</evidence>
<feature type="compositionally biased region" description="Basic and acidic residues" evidence="3">
    <location>
        <begin position="60"/>
        <end position="78"/>
    </location>
</feature>
<feature type="region of interest" description="Disordered" evidence="3">
    <location>
        <begin position="417"/>
        <end position="446"/>
    </location>
</feature>
<keyword evidence="6" id="KW-1185">Reference proteome</keyword>
<organism evidence="5 6">
    <name type="scientific">Protea cynaroides</name>
    <dbReference type="NCBI Taxonomy" id="273540"/>
    <lineage>
        <taxon>Eukaryota</taxon>
        <taxon>Viridiplantae</taxon>
        <taxon>Streptophyta</taxon>
        <taxon>Embryophyta</taxon>
        <taxon>Tracheophyta</taxon>
        <taxon>Spermatophyta</taxon>
        <taxon>Magnoliopsida</taxon>
        <taxon>Proteales</taxon>
        <taxon>Proteaceae</taxon>
        <taxon>Protea</taxon>
    </lineage>
</organism>
<evidence type="ECO:0000313" key="5">
    <source>
        <dbReference type="EMBL" id="KAJ4970925.1"/>
    </source>
</evidence>